<dbReference type="Proteomes" id="UP000161081">
    <property type="component" value="Segment"/>
</dbReference>
<feature type="transmembrane region" description="Helical" evidence="1">
    <location>
        <begin position="26"/>
        <end position="49"/>
    </location>
</feature>
<keyword evidence="3" id="KW-1185">Reference proteome</keyword>
<reference evidence="2 3" key="1">
    <citation type="journal article" date="2014" name="J. Gen. Virol.">
        <title>Whole-genome sequences of two turkey adenovirus types reveal the existence of two unknown lineages that merit the establishment of novel species within the genus Aviadenovirus.</title>
        <authorList>
            <person name="Marek A."/>
            <person name="Ballmann M.Z."/>
            <person name="Kosiol C."/>
            <person name="Harrach B."/>
            <person name="Schlotterer C."/>
            <person name="Hess M."/>
        </authorList>
    </citation>
    <scope>NUCLEOTIDE SEQUENCE [LARGE SCALE GENOMIC DNA]</scope>
    <source>
        <strain evidence="2">TNI1</strain>
    </source>
</reference>
<proteinExistence type="predicted"/>
<evidence type="ECO:0000256" key="1">
    <source>
        <dbReference type="SAM" id="Phobius"/>
    </source>
</evidence>
<name>U5NDW3_9ADEN</name>
<keyword evidence="1" id="KW-0812">Transmembrane</keyword>
<keyword evidence="1" id="KW-1133">Transmembrane helix</keyword>
<protein>
    <submittedName>
        <fullName evidence="2">ORF1C</fullName>
    </submittedName>
</protein>
<dbReference type="EMBL" id="KF477312">
    <property type="protein sequence ID" value="AGX93294.1"/>
    <property type="molecule type" value="Genomic_DNA"/>
</dbReference>
<keyword evidence="1" id="KW-0472">Membrane</keyword>
<accession>U5NDW3</accession>
<evidence type="ECO:0000313" key="2">
    <source>
        <dbReference type="EMBL" id="AGX93294.1"/>
    </source>
</evidence>
<dbReference type="KEGG" id="vg:17400976"/>
<dbReference type="RefSeq" id="YP_008719813.1">
    <property type="nucleotide sequence ID" value="NC_022612.1"/>
</dbReference>
<organism evidence="2 3">
    <name type="scientific">turkey adenovirus 4</name>
    <dbReference type="NCBI Taxonomy" id="1408257"/>
    <lineage>
        <taxon>Viruses</taxon>
        <taxon>Varidnaviria</taxon>
        <taxon>Bamfordvirae</taxon>
        <taxon>Preplasmiviricota</taxon>
        <taxon>Polisuviricotina</taxon>
        <taxon>Pharingeaviricetes</taxon>
        <taxon>Rowavirales</taxon>
        <taxon>Adenoviridae</taxon>
        <taxon>Aviadenovirus</taxon>
        <taxon>Aviadenovirus gallopavoquartum</taxon>
        <taxon>Turkey aviadenovirus C</taxon>
    </lineage>
</organism>
<dbReference type="GeneID" id="17400976"/>
<evidence type="ECO:0000313" key="3">
    <source>
        <dbReference type="Proteomes" id="UP000161081"/>
    </source>
</evidence>
<sequence>MPESSGKLLLLSGTSSLLEGLGLEDVFLLLIAVIGLLTFCWGLLLGLLCDPENTGDGEMDVFNGCMRICRNVINKDM</sequence>